<gene>
    <name evidence="2" type="ORF">F130042H8_20080</name>
</gene>
<feature type="domain" description="CYTH" evidence="1">
    <location>
        <begin position="1"/>
        <end position="157"/>
    </location>
</feature>
<dbReference type="Gene3D" id="2.40.320.10">
    <property type="entry name" value="Hypothetical Protein Pfu-838710-001"/>
    <property type="match status" value="1"/>
</dbReference>
<dbReference type="Pfam" id="PF01928">
    <property type="entry name" value="CYTH"/>
    <property type="match status" value="1"/>
</dbReference>
<sequence>MEIERKYRIGRLADLPKHYTSFPCHAIEQAYLCTDPVIRIRREDESYYLTYKGKGLLAREEYNLPLTKESYDHLLKKADGIILTKTRWLLPAEGNEDLTIELDIFEGVYKGLILAEVEFPTLEAAQTFSPPSWFGEDVTFSGQYQNSRLSDPTHKLQ</sequence>
<dbReference type="PANTHER" id="PTHR40114:SF1">
    <property type="entry name" value="SLR0698 PROTEIN"/>
    <property type="match status" value="1"/>
</dbReference>
<dbReference type="InterPro" id="IPR033469">
    <property type="entry name" value="CYTH-like_dom_sf"/>
</dbReference>
<organism evidence="2 3">
    <name type="scientific">Enterocloster alcoholdehydrogenati</name>
    <dbReference type="NCBI Taxonomy" id="2547410"/>
    <lineage>
        <taxon>Bacteria</taxon>
        <taxon>Bacillati</taxon>
        <taxon>Bacillota</taxon>
        <taxon>Clostridia</taxon>
        <taxon>Lachnospirales</taxon>
        <taxon>Lachnospiraceae</taxon>
        <taxon>Enterocloster</taxon>
    </lineage>
</organism>
<dbReference type="Proteomes" id="UP001600894">
    <property type="component" value="Unassembled WGS sequence"/>
</dbReference>
<dbReference type="InterPro" id="IPR012042">
    <property type="entry name" value="NeuTTM/CthTTM-like"/>
</dbReference>
<evidence type="ECO:0000313" key="3">
    <source>
        <dbReference type="Proteomes" id="UP001600894"/>
    </source>
</evidence>
<dbReference type="PANTHER" id="PTHR40114">
    <property type="entry name" value="SLR0698 PROTEIN"/>
    <property type="match status" value="1"/>
</dbReference>
<dbReference type="PROSITE" id="PS51707">
    <property type="entry name" value="CYTH"/>
    <property type="match status" value="1"/>
</dbReference>
<accession>A0ABQ0AY38</accession>
<dbReference type="InterPro" id="IPR023577">
    <property type="entry name" value="CYTH_domain"/>
</dbReference>
<reference evidence="2 3" key="1">
    <citation type="submission" date="2024-04" db="EMBL/GenBank/DDBJ databases">
        <title>Defined microbial consortia suppress multidrug-resistant proinflammatory Enterobacteriaceae via ecological control.</title>
        <authorList>
            <person name="Furuichi M."/>
            <person name="Kawaguchi T."/>
            <person name="Pust M."/>
            <person name="Yasuma K."/>
            <person name="Plichta D."/>
            <person name="Hasegawa N."/>
            <person name="Ohya T."/>
            <person name="Bhattarai S."/>
            <person name="Sasajima S."/>
            <person name="Aoto Y."/>
            <person name="Tuganbaev T."/>
            <person name="Yaginuma M."/>
            <person name="Ueda M."/>
            <person name="Okahashi N."/>
            <person name="Amafuji K."/>
            <person name="Kiridooshi Y."/>
            <person name="Sugita K."/>
            <person name="Strazar M."/>
            <person name="Skelly A."/>
            <person name="Suda W."/>
            <person name="Hattori M."/>
            <person name="Nakamoto N."/>
            <person name="Caballero S."/>
            <person name="Norman J."/>
            <person name="Olle B."/>
            <person name="Tanoue T."/>
            <person name="Arita M."/>
            <person name="Bucci V."/>
            <person name="Atarashi K."/>
            <person name="Xavier R."/>
            <person name="Honda K."/>
        </authorList>
    </citation>
    <scope>NUCLEOTIDE SEQUENCE [LARGE SCALE GENOMIC DNA]</scope>
    <source>
        <strain evidence="3">f13</strain>
    </source>
</reference>
<name>A0ABQ0AY38_9FIRM</name>
<dbReference type="PIRSF" id="PIRSF016487">
    <property type="entry name" value="CYTH_UCP016487"/>
    <property type="match status" value="1"/>
</dbReference>
<keyword evidence="3" id="KW-1185">Reference proteome</keyword>
<dbReference type="SUPFAM" id="SSF55154">
    <property type="entry name" value="CYTH-like phosphatases"/>
    <property type="match status" value="1"/>
</dbReference>
<dbReference type="SMART" id="SM01118">
    <property type="entry name" value="CYTH"/>
    <property type="match status" value="1"/>
</dbReference>
<comment type="caution">
    <text evidence="2">The sequence shown here is derived from an EMBL/GenBank/DDBJ whole genome shotgun (WGS) entry which is preliminary data.</text>
</comment>
<dbReference type="CDD" id="cd07761">
    <property type="entry name" value="CYTH-like_CthTTM-like"/>
    <property type="match status" value="1"/>
</dbReference>
<dbReference type="EMBL" id="BAABXL010000001">
    <property type="protein sequence ID" value="GAA6268948.1"/>
    <property type="molecule type" value="Genomic_DNA"/>
</dbReference>
<proteinExistence type="predicted"/>
<evidence type="ECO:0000313" key="2">
    <source>
        <dbReference type="EMBL" id="GAA6268948.1"/>
    </source>
</evidence>
<dbReference type="RefSeq" id="WP_176253888.1">
    <property type="nucleotide sequence ID" value="NZ_BAABXL010000001.1"/>
</dbReference>
<protein>
    <submittedName>
        <fullName evidence="2">CYTH domain-containing protein</fullName>
    </submittedName>
</protein>
<evidence type="ECO:0000259" key="1">
    <source>
        <dbReference type="PROSITE" id="PS51707"/>
    </source>
</evidence>